<sequence length="390" mass="43940">MRILLTGIPSYLQRTIGSVSGLTVHHRPFFDEVTAKKDFLSQVRRIANTGNYLIGEGAAKSLRAHDVTYVPFWHLVNNRTSDDLYEQANREFDICVFASANLLRPGYSADLEAEVFAKLKMPVVVMGIGIQRKEGLKELLPAGTLKFLDVLRNRESFFLTRGYFTAEFLREQGMKFVKPTGCPSLYFAPNEMVRSLTALANPALADAQRIAFGGYLGSVADTLVDAHALLGPKSVASYVVQDEVIAYNLDLPGDDMIPVYDRASGRITGATQYKHKEKWQREHELIAFFDTNQWRGWTTTRDMCFGRRFHGCIIGMQAGVPALMIAVDDRMREMLEFIGFPYIEAATWNREADKRTYLSNFLSKIDSEAAIDRYQACEANFRNVLGQIGI</sequence>
<name>A0A0L8C1Z8_ENSAD</name>
<dbReference type="Pfam" id="PF04230">
    <property type="entry name" value="PS_pyruv_trans"/>
    <property type="match status" value="1"/>
</dbReference>
<dbReference type="Proteomes" id="UP000037425">
    <property type="component" value="Unassembled WGS sequence"/>
</dbReference>
<dbReference type="OrthoDB" id="9767435at2"/>
<dbReference type="RefSeq" id="WP_053247908.1">
    <property type="nucleotide sequence ID" value="NZ_LGAP01000002.1"/>
</dbReference>
<feature type="domain" description="Polysaccharide pyruvyl transferase" evidence="1">
    <location>
        <begin position="48"/>
        <end position="328"/>
    </location>
</feature>
<dbReference type="EMBL" id="LGAP01000002">
    <property type="protein sequence ID" value="KOF20972.1"/>
    <property type="molecule type" value="Genomic_DNA"/>
</dbReference>
<dbReference type="InterPro" id="IPR007345">
    <property type="entry name" value="Polysacch_pyruvyl_Trfase"/>
</dbReference>
<evidence type="ECO:0000259" key="1">
    <source>
        <dbReference type="Pfam" id="PF04230"/>
    </source>
</evidence>
<comment type="caution">
    <text evidence="2">The sequence shown here is derived from an EMBL/GenBank/DDBJ whole genome shotgun (WGS) entry which is preliminary data.</text>
</comment>
<dbReference type="AlphaFoldDB" id="A0A0L8C1Z8"/>
<organism evidence="2 3">
    <name type="scientific">Ensifer adhaerens</name>
    <name type="common">Sinorhizobium morelense</name>
    <dbReference type="NCBI Taxonomy" id="106592"/>
    <lineage>
        <taxon>Bacteria</taxon>
        <taxon>Pseudomonadati</taxon>
        <taxon>Pseudomonadota</taxon>
        <taxon>Alphaproteobacteria</taxon>
        <taxon>Hyphomicrobiales</taxon>
        <taxon>Rhizobiaceae</taxon>
        <taxon>Sinorhizobium/Ensifer group</taxon>
        <taxon>Ensifer</taxon>
    </lineage>
</organism>
<dbReference type="PATRIC" id="fig|106592.7.peg.2856"/>
<proteinExistence type="predicted"/>
<evidence type="ECO:0000313" key="3">
    <source>
        <dbReference type="Proteomes" id="UP000037425"/>
    </source>
</evidence>
<keyword evidence="2" id="KW-0808">Transferase</keyword>
<reference evidence="3" key="1">
    <citation type="submission" date="2015-07" db="EMBL/GenBank/DDBJ databases">
        <title>Whole genome sequence of an Ensifer adhaerens strain isolated from a cave pool in the Wind Cave National Park.</title>
        <authorList>
            <person name="Eng W.W.H."/>
            <person name="Gan H.M."/>
            <person name="Barton H.A."/>
            <person name="Savka M.A."/>
        </authorList>
    </citation>
    <scope>NUCLEOTIDE SEQUENCE [LARGE SCALE GENOMIC DNA]</scope>
    <source>
        <strain evidence="3">SD006</strain>
    </source>
</reference>
<gene>
    <name evidence="2" type="ORF">AC244_06075</name>
</gene>
<protein>
    <submittedName>
        <fullName evidence="2">Polysaccharide pyruvyl transferase</fullName>
    </submittedName>
</protein>
<accession>A0A0L8C1Z8</accession>
<evidence type="ECO:0000313" key="2">
    <source>
        <dbReference type="EMBL" id="KOF20972.1"/>
    </source>
</evidence>
<dbReference type="GO" id="GO:0016740">
    <property type="term" value="F:transferase activity"/>
    <property type="evidence" value="ECO:0007669"/>
    <property type="project" value="UniProtKB-KW"/>
</dbReference>